<keyword evidence="2" id="KW-1185">Reference proteome</keyword>
<dbReference type="NCBIfam" id="TIGR04113">
    <property type="entry name" value="cas_csx17"/>
    <property type="match status" value="1"/>
</dbReference>
<accession>A0A1W1XVG0</accession>
<dbReference type="InterPro" id="IPR026483">
    <property type="entry name" value="Cas_Csx17"/>
</dbReference>
<protein>
    <submittedName>
        <fullName evidence="1">CRISPR-associated protein Csx17</fullName>
    </submittedName>
</protein>
<gene>
    <name evidence="1" type="ORF">SAMN02746041_03127</name>
</gene>
<evidence type="ECO:0000313" key="2">
    <source>
        <dbReference type="Proteomes" id="UP000192783"/>
    </source>
</evidence>
<evidence type="ECO:0000313" key="1">
    <source>
        <dbReference type="EMBL" id="SMC27939.1"/>
    </source>
</evidence>
<dbReference type="STRING" id="1121390.SAMN02746041_03127"/>
<reference evidence="1 2" key="1">
    <citation type="submission" date="2017-04" db="EMBL/GenBank/DDBJ databases">
        <authorList>
            <person name="Afonso C.L."/>
            <person name="Miller P.J."/>
            <person name="Scott M.A."/>
            <person name="Spackman E."/>
            <person name="Goraichik I."/>
            <person name="Dimitrov K.M."/>
            <person name="Suarez D.L."/>
            <person name="Swayne D.E."/>
        </authorList>
    </citation>
    <scope>NUCLEOTIDE SEQUENCE [LARGE SCALE GENOMIC DNA]</scope>
    <source>
        <strain evidence="1 2">DSM 13146</strain>
    </source>
</reference>
<name>A0A1W1XVG0_9BACT</name>
<organism evidence="1 2">
    <name type="scientific">Desulfacinum hydrothermale DSM 13146</name>
    <dbReference type="NCBI Taxonomy" id="1121390"/>
    <lineage>
        <taxon>Bacteria</taxon>
        <taxon>Pseudomonadati</taxon>
        <taxon>Thermodesulfobacteriota</taxon>
        <taxon>Syntrophobacteria</taxon>
        <taxon>Syntrophobacterales</taxon>
        <taxon>Syntrophobacteraceae</taxon>
        <taxon>Desulfacinum</taxon>
    </lineage>
</organism>
<dbReference type="Proteomes" id="UP000192783">
    <property type="component" value="Unassembled WGS sequence"/>
</dbReference>
<dbReference type="AlphaFoldDB" id="A0A1W1XVG0"/>
<dbReference type="RefSeq" id="WP_084059014.1">
    <property type="nucleotide sequence ID" value="NZ_FWXF01000025.1"/>
</dbReference>
<sequence length="715" mass="78066">MHDIALEGCRATPLAGYLKALGVLRLLAEQKDSSIRGYWQNDAFVLRTALERKDIEDFFLHDYAPTPVMAPWNGGSGFYQKDNKAALTAIRNSSDSRLCLYRECLEIAEDALQGMNRSASPKGEAKAALLMDIRARMPDAVLPWFDAAVSLTSGTAQYPPLLGTGGNDGRLDFTNNFMQRLLDVLGLGPKSSGSNPRSWLATALYAVPAPGLVKSAIGQFSPGQVGGPNATTGLEADSLINPWDFVLMIEGALTFAAAVVRRHANDPAGVLSYPFTVRAVGAGSGAVGQGDEANARGDLWMPLWSGPATYAEVRTLMAEGRVVLGRKPARDALDFVRAVHRLGSYRGIHGFQRFGLLMRSGKAYLAIPLKRIQVREQPKARWLDELDKHGWLDRFRHFARGDRAANRFHVLRKRLEDALFDLSGREPRREEAQALMILLGQIQAALAQSEKAREVVPPVPRLSERWVTAADDGTPAFRIAKALAGIGGVGDEPLPLRVQLFPVRRRYNRWMTADAGERIRFYTGRRGRLPDVLIHFLERRLLCVQALNLPEKPLKSPAGVTPDDLVAFLRDDAMDARIQNLVAGLCICNIPEDHDKSVGDGTLPAAFALLKLALIPDGILRSLGLLGEQDHVPVPGGMVAQLAVGNRGNRAVQMAWRRLHASGLTPVFSRRDLPDPAGIDPRRAAAALLIPLRFGAVGRLARQVLEPGEMKADVA</sequence>
<dbReference type="EMBL" id="FWXF01000025">
    <property type="protein sequence ID" value="SMC27939.1"/>
    <property type="molecule type" value="Genomic_DNA"/>
</dbReference>
<dbReference type="OrthoDB" id="441343at2"/>
<proteinExistence type="predicted"/>